<dbReference type="GO" id="GO:0046872">
    <property type="term" value="F:metal ion binding"/>
    <property type="evidence" value="ECO:0007669"/>
    <property type="project" value="UniProtKB-KW"/>
</dbReference>
<keyword evidence="2" id="KW-0408">Iron</keyword>
<evidence type="ECO:0000256" key="2">
    <source>
        <dbReference type="ARBA" id="ARBA00023004"/>
    </source>
</evidence>
<evidence type="ECO:0000256" key="3">
    <source>
        <dbReference type="ARBA" id="ARBA00023014"/>
    </source>
</evidence>
<keyword evidence="1" id="KW-0479">Metal-binding</keyword>
<dbReference type="EMBL" id="AP021875">
    <property type="protein sequence ID" value="BBO76888.1"/>
    <property type="molecule type" value="Genomic_DNA"/>
</dbReference>
<evidence type="ECO:0000256" key="1">
    <source>
        <dbReference type="ARBA" id="ARBA00022723"/>
    </source>
</evidence>
<organism evidence="5 6">
    <name type="scientific">Desulfosarcina widdelii</name>
    <dbReference type="NCBI Taxonomy" id="947919"/>
    <lineage>
        <taxon>Bacteria</taxon>
        <taxon>Pseudomonadati</taxon>
        <taxon>Thermodesulfobacteriota</taxon>
        <taxon>Desulfobacteria</taxon>
        <taxon>Desulfobacterales</taxon>
        <taxon>Desulfosarcinaceae</taxon>
        <taxon>Desulfosarcina</taxon>
    </lineage>
</organism>
<dbReference type="Gene3D" id="3.30.70.20">
    <property type="match status" value="1"/>
</dbReference>
<reference evidence="5 6" key="1">
    <citation type="submission" date="2019-11" db="EMBL/GenBank/DDBJ databases">
        <title>Comparative genomics of hydrocarbon-degrading Desulfosarcina strains.</title>
        <authorList>
            <person name="Watanabe M."/>
            <person name="Kojima H."/>
            <person name="Fukui M."/>
        </authorList>
    </citation>
    <scope>NUCLEOTIDE SEQUENCE [LARGE SCALE GENOMIC DNA]</scope>
    <source>
        <strain evidence="5 6">PP31</strain>
    </source>
</reference>
<accession>A0A5K7Z789</accession>
<evidence type="ECO:0000259" key="4">
    <source>
        <dbReference type="PROSITE" id="PS51379"/>
    </source>
</evidence>
<dbReference type="Proteomes" id="UP000427769">
    <property type="component" value="Chromosome"/>
</dbReference>
<dbReference type="InterPro" id="IPR017896">
    <property type="entry name" value="4Fe4S_Fe-S-bd"/>
</dbReference>
<proteinExistence type="predicted"/>
<dbReference type="PROSITE" id="PS51379">
    <property type="entry name" value="4FE4S_FER_2"/>
    <property type="match status" value="2"/>
</dbReference>
<dbReference type="SUPFAM" id="SSF54862">
    <property type="entry name" value="4Fe-4S ferredoxins"/>
    <property type="match status" value="1"/>
</dbReference>
<dbReference type="GO" id="GO:0051536">
    <property type="term" value="F:iron-sulfur cluster binding"/>
    <property type="evidence" value="ECO:0007669"/>
    <property type="project" value="UniProtKB-KW"/>
</dbReference>
<dbReference type="SUPFAM" id="SSF46548">
    <property type="entry name" value="alpha-helical ferredoxin"/>
    <property type="match status" value="1"/>
</dbReference>
<evidence type="ECO:0000313" key="5">
    <source>
        <dbReference type="EMBL" id="BBO76888.1"/>
    </source>
</evidence>
<name>A0A5K7Z789_9BACT</name>
<dbReference type="AlphaFoldDB" id="A0A5K7Z789"/>
<dbReference type="RefSeq" id="WP_155305689.1">
    <property type="nucleotide sequence ID" value="NZ_AP021875.1"/>
</dbReference>
<keyword evidence="3" id="KW-0411">Iron-sulfur</keyword>
<dbReference type="KEGG" id="dwd:DSCW_43050"/>
<keyword evidence="6" id="KW-1185">Reference proteome</keyword>
<feature type="domain" description="4Fe-4S ferredoxin-type" evidence="4">
    <location>
        <begin position="321"/>
        <end position="351"/>
    </location>
</feature>
<gene>
    <name evidence="5" type="ORF">DSCW_43050</name>
</gene>
<dbReference type="Pfam" id="PF12838">
    <property type="entry name" value="Fer4_7"/>
    <property type="match status" value="1"/>
</dbReference>
<feature type="domain" description="4Fe-4S ferredoxin-type" evidence="4">
    <location>
        <begin position="283"/>
        <end position="312"/>
    </location>
</feature>
<dbReference type="PROSITE" id="PS00198">
    <property type="entry name" value="4FE4S_FER_1"/>
    <property type="match status" value="1"/>
</dbReference>
<evidence type="ECO:0000313" key="6">
    <source>
        <dbReference type="Proteomes" id="UP000427769"/>
    </source>
</evidence>
<dbReference type="OrthoDB" id="5422255at2"/>
<protein>
    <submittedName>
        <fullName evidence="5">(Fe-S)-binding protein</fullName>
    </submittedName>
</protein>
<dbReference type="InterPro" id="IPR017900">
    <property type="entry name" value="4Fe4S_Fe_S_CS"/>
</dbReference>
<sequence length="426" mass="48268">MAHVLTQSAYARLTERLNRFPQGAPPTELLTKILKILFDQKEAEMVSLLPVKPFTVKKAARVWEMSEKEARKVLERLAEKALLVDFQTDGEMHYVLPPPMAGFFEFSMMRIRKDIDQKLLSELFYQYLNQEEDFVRELFATGQTQLGRAFVNETVLSEENSLHVLDWERASEVIRTATHRGISVCYCRHKMMHLDRACSAPMEICMTFNTAAESLIRHGHARSVEASEGLDLLAEARENNLVQFGENVRQGVNFICNCCGCCCEAMIAARRFAVMHPIHTTHFLPRVDENTCDGCGKCVSLCPVEAMTLVSANDPKRPKRKIARVDEDRCLGCGVCLRACTRTNSLSLEHRPQRVLTPLNATHRAVVMAVERGKLQDLLFDNRVLWHHRALAAVLGAILRLPPVARAMATDQVKSRYLEALALRYS</sequence>